<proteinExistence type="predicted"/>
<dbReference type="SUPFAM" id="SSF81383">
    <property type="entry name" value="F-box domain"/>
    <property type="match status" value="1"/>
</dbReference>
<dbReference type="InterPro" id="IPR055357">
    <property type="entry name" value="LRR_At1g61320_AtMIF1"/>
</dbReference>
<dbReference type="Proteomes" id="UP001341281">
    <property type="component" value="Chromosome 02"/>
</dbReference>
<dbReference type="AlphaFoldDB" id="A0AAQ3SRM9"/>
<dbReference type="Pfam" id="PF23622">
    <property type="entry name" value="LRR_At1g61320_AtMIF1"/>
    <property type="match status" value="2"/>
</dbReference>
<evidence type="ECO:0000259" key="1">
    <source>
        <dbReference type="Pfam" id="PF00646"/>
    </source>
</evidence>
<reference evidence="3 4" key="1">
    <citation type="submission" date="2024-02" db="EMBL/GenBank/DDBJ databases">
        <title>High-quality chromosome-scale genome assembly of Pensacola bahiagrass (Paspalum notatum Flugge var. saurae).</title>
        <authorList>
            <person name="Vega J.M."/>
            <person name="Podio M."/>
            <person name="Orjuela J."/>
            <person name="Siena L.A."/>
            <person name="Pessino S.C."/>
            <person name="Combes M.C."/>
            <person name="Mariac C."/>
            <person name="Albertini E."/>
            <person name="Pupilli F."/>
            <person name="Ortiz J.P.A."/>
            <person name="Leblanc O."/>
        </authorList>
    </citation>
    <scope>NUCLEOTIDE SEQUENCE [LARGE SCALE GENOMIC DNA]</scope>
    <source>
        <strain evidence="3">R1</strain>
        <tissue evidence="3">Leaf</tissue>
    </source>
</reference>
<feature type="domain" description="F-box" evidence="1">
    <location>
        <begin position="61"/>
        <end position="97"/>
    </location>
</feature>
<sequence>MGNTGDSKRKPMCRSVWLRRQRAKTKHDGSRVSLSTTKGALCQQNDTLEVAENSVPLIELDKFPEDILHHIHSQLPLRDAARAACVSHRFLRSWRRYPNLTFNWEAFGLNMNERTEYGRAKKLVNIIHTILENHSGTGVKTLKLQARPCGSVITSNQLDIWLQAAIKSGIVELAMDLPRDYGCLFSCAMSLEKLELSQCDGITFLKIPSHLQQLNFLRVFLCRNLQMIEIYAPKVSTFLFMGPPMKISISNASQMKSMSMNGELYSGMFHYALTKLHSIASNLQTLVLVSSKEVVDMPSQTSKFLHLKHLKIYCAEIKCFDFCSLVSFLKVCPALEHFFLSAGGPYIVPQDSNLEDYSADSSLIRNVPDFHLDRLKKVTIVGFCSSRSLIKLTCQIIEASSSLQRLVMDTTSGYGNSGICENMDRKATMEALRGVEAIKKYVKGKVPSRVSLEVLEPCDRCHIPKLKMSNPRDFGAMRLIPNSQT</sequence>
<dbReference type="InterPro" id="IPR032675">
    <property type="entry name" value="LRR_dom_sf"/>
</dbReference>
<feature type="domain" description="At1g61320/AtMIF1 LRR" evidence="2">
    <location>
        <begin position="130"/>
        <end position="179"/>
    </location>
</feature>
<keyword evidence="4" id="KW-1185">Reference proteome</keyword>
<evidence type="ECO:0008006" key="5">
    <source>
        <dbReference type="Google" id="ProtNLM"/>
    </source>
</evidence>
<evidence type="ECO:0000313" key="4">
    <source>
        <dbReference type="Proteomes" id="UP001341281"/>
    </source>
</evidence>
<dbReference type="EMBL" id="CP144746">
    <property type="protein sequence ID" value="WVZ59654.1"/>
    <property type="molecule type" value="Genomic_DNA"/>
</dbReference>
<evidence type="ECO:0000313" key="3">
    <source>
        <dbReference type="EMBL" id="WVZ59654.1"/>
    </source>
</evidence>
<dbReference type="InterPro" id="IPR036047">
    <property type="entry name" value="F-box-like_dom_sf"/>
</dbReference>
<gene>
    <name evidence="3" type="ORF">U9M48_009766</name>
</gene>
<name>A0AAQ3SRM9_PASNO</name>
<evidence type="ECO:0000259" key="2">
    <source>
        <dbReference type="Pfam" id="PF23622"/>
    </source>
</evidence>
<dbReference type="Gene3D" id="1.20.1280.50">
    <property type="match status" value="1"/>
</dbReference>
<dbReference type="InterPro" id="IPR053772">
    <property type="entry name" value="At1g61320/At1g61330-like"/>
</dbReference>
<accession>A0AAQ3SRM9</accession>
<protein>
    <recommendedName>
        <fullName evidence="5">F-box domain-containing protein</fullName>
    </recommendedName>
</protein>
<dbReference type="InterPro" id="IPR001810">
    <property type="entry name" value="F-box_dom"/>
</dbReference>
<organism evidence="3 4">
    <name type="scientific">Paspalum notatum var. saurae</name>
    <dbReference type="NCBI Taxonomy" id="547442"/>
    <lineage>
        <taxon>Eukaryota</taxon>
        <taxon>Viridiplantae</taxon>
        <taxon>Streptophyta</taxon>
        <taxon>Embryophyta</taxon>
        <taxon>Tracheophyta</taxon>
        <taxon>Spermatophyta</taxon>
        <taxon>Magnoliopsida</taxon>
        <taxon>Liliopsida</taxon>
        <taxon>Poales</taxon>
        <taxon>Poaceae</taxon>
        <taxon>PACMAD clade</taxon>
        <taxon>Panicoideae</taxon>
        <taxon>Andropogonodae</taxon>
        <taxon>Paspaleae</taxon>
        <taxon>Paspalinae</taxon>
        <taxon>Paspalum</taxon>
    </lineage>
</organism>
<dbReference type="SUPFAM" id="SSF52047">
    <property type="entry name" value="RNI-like"/>
    <property type="match status" value="1"/>
</dbReference>
<dbReference type="Gene3D" id="3.80.10.10">
    <property type="entry name" value="Ribonuclease Inhibitor"/>
    <property type="match status" value="1"/>
</dbReference>
<dbReference type="Pfam" id="PF00646">
    <property type="entry name" value="F-box"/>
    <property type="match status" value="1"/>
</dbReference>
<dbReference type="PANTHER" id="PTHR34145">
    <property type="entry name" value="OS02G0105600 PROTEIN"/>
    <property type="match status" value="1"/>
</dbReference>
<feature type="domain" description="At1g61320/AtMIF1 LRR" evidence="2">
    <location>
        <begin position="181"/>
        <end position="458"/>
    </location>
</feature>
<dbReference type="PANTHER" id="PTHR34145:SF64">
    <property type="entry name" value="F-BOX DOMAIN CONTAINING PROTEIN, EXPRESSED"/>
    <property type="match status" value="1"/>
</dbReference>